<dbReference type="Proteomes" id="UP000027222">
    <property type="component" value="Unassembled WGS sequence"/>
</dbReference>
<gene>
    <name evidence="1" type="ORF">GALMADRAFT_248989</name>
</gene>
<organism evidence="1 2">
    <name type="scientific">Galerina marginata (strain CBS 339.88)</name>
    <dbReference type="NCBI Taxonomy" id="685588"/>
    <lineage>
        <taxon>Eukaryota</taxon>
        <taxon>Fungi</taxon>
        <taxon>Dikarya</taxon>
        <taxon>Basidiomycota</taxon>
        <taxon>Agaricomycotina</taxon>
        <taxon>Agaricomycetes</taxon>
        <taxon>Agaricomycetidae</taxon>
        <taxon>Agaricales</taxon>
        <taxon>Agaricineae</taxon>
        <taxon>Strophariaceae</taxon>
        <taxon>Galerina</taxon>
    </lineage>
</organism>
<protein>
    <submittedName>
        <fullName evidence="1">Uncharacterized protein</fullName>
    </submittedName>
</protein>
<evidence type="ECO:0000313" key="2">
    <source>
        <dbReference type="Proteomes" id="UP000027222"/>
    </source>
</evidence>
<evidence type="ECO:0000313" key="1">
    <source>
        <dbReference type="EMBL" id="KDR75094.1"/>
    </source>
</evidence>
<reference evidence="2" key="1">
    <citation type="journal article" date="2014" name="Proc. Natl. Acad. Sci. U.S.A.">
        <title>Extensive sampling of basidiomycete genomes demonstrates inadequacy of the white-rot/brown-rot paradigm for wood decay fungi.</title>
        <authorList>
            <person name="Riley R."/>
            <person name="Salamov A.A."/>
            <person name="Brown D.W."/>
            <person name="Nagy L.G."/>
            <person name="Floudas D."/>
            <person name="Held B.W."/>
            <person name="Levasseur A."/>
            <person name="Lombard V."/>
            <person name="Morin E."/>
            <person name="Otillar R."/>
            <person name="Lindquist E.A."/>
            <person name="Sun H."/>
            <person name="LaButti K.M."/>
            <person name="Schmutz J."/>
            <person name="Jabbour D."/>
            <person name="Luo H."/>
            <person name="Baker S.E."/>
            <person name="Pisabarro A.G."/>
            <person name="Walton J.D."/>
            <person name="Blanchette R.A."/>
            <person name="Henrissat B."/>
            <person name="Martin F."/>
            <person name="Cullen D."/>
            <person name="Hibbett D.S."/>
            <person name="Grigoriev I.V."/>
        </authorList>
    </citation>
    <scope>NUCLEOTIDE SEQUENCE [LARGE SCALE GENOMIC DNA]</scope>
    <source>
        <strain evidence="2">CBS 339.88</strain>
    </source>
</reference>
<name>A0A067T596_GALM3</name>
<dbReference type="AlphaFoldDB" id="A0A067T596"/>
<sequence>MHVLTAFALLYGTHLPLLRPVDSKLNNWYGIRRSTRIAILQYLLLTCCIIRFFSEQVAVPTQQSSSSMATYYTIRVTNSEVR</sequence>
<dbReference type="HOGENOM" id="CLU_2558432_0_0_1"/>
<keyword evidence="2" id="KW-1185">Reference proteome</keyword>
<dbReference type="EMBL" id="KL142381">
    <property type="protein sequence ID" value="KDR75094.1"/>
    <property type="molecule type" value="Genomic_DNA"/>
</dbReference>
<proteinExistence type="predicted"/>
<accession>A0A067T596</accession>